<evidence type="ECO:0000256" key="3">
    <source>
        <dbReference type="ARBA" id="ARBA00022676"/>
    </source>
</evidence>
<dbReference type="PANTHER" id="PTHR43179:SF12">
    <property type="entry name" value="GALACTOFURANOSYLTRANSFERASE GLFT2"/>
    <property type="match status" value="1"/>
</dbReference>
<feature type="domain" description="Glycosyltransferase 2-like" evidence="5">
    <location>
        <begin position="252"/>
        <end position="342"/>
    </location>
</feature>
<evidence type="ECO:0000256" key="1">
    <source>
        <dbReference type="ARBA" id="ARBA00004776"/>
    </source>
</evidence>
<dbReference type="GeneID" id="76994814"/>
<evidence type="ECO:0000256" key="4">
    <source>
        <dbReference type="ARBA" id="ARBA00022679"/>
    </source>
</evidence>
<evidence type="ECO:0000313" key="8">
    <source>
        <dbReference type="Proteomes" id="UP000315377"/>
    </source>
</evidence>
<dbReference type="EMBL" id="CP041405">
    <property type="protein sequence ID" value="QDM42462.1"/>
    <property type="molecule type" value="Genomic_DNA"/>
</dbReference>
<evidence type="ECO:0000313" key="6">
    <source>
        <dbReference type="EMBL" id="MCY9610931.1"/>
    </source>
</evidence>
<comment type="similarity">
    <text evidence="2">Belongs to the glycosyltransferase 2 family.</text>
</comment>
<dbReference type="Proteomes" id="UP000315377">
    <property type="component" value="Chromosome"/>
</dbReference>
<evidence type="ECO:0000313" key="9">
    <source>
        <dbReference type="Proteomes" id="UP001209276"/>
    </source>
</evidence>
<evidence type="ECO:0000259" key="5">
    <source>
        <dbReference type="Pfam" id="PF00535"/>
    </source>
</evidence>
<protein>
    <submittedName>
        <fullName evidence="7">Glycosyltransferase family 2 protein</fullName>
    </submittedName>
</protein>
<dbReference type="GO" id="GO:0016757">
    <property type="term" value="F:glycosyltransferase activity"/>
    <property type="evidence" value="ECO:0007669"/>
    <property type="project" value="UniProtKB-KW"/>
</dbReference>
<evidence type="ECO:0000256" key="2">
    <source>
        <dbReference type="ARBA" id="ARBA00006739"/>
    </source>
</evidence>
<evidence type="ECO:0000313" key="7">
    <source>
        <dbReference type="EMBL" id="QDM42462.1"/>
    </source>
</evidence>
<dbReference type="Proteomes" id="UP001209276">
    <property type="component" value="Unassembled WGS sequence"/>
</dbReference>
<dbReference type="Gene3D" id="3.90.550.10">
    <property type="entry name" value="Spore Coat Polysaccharide Biosynthesis Protein SpsA, Chain A"/>
    <property type="match status" value="2"/>
</dbReference>
<name>A0AAP9DR12_PANTH</name>
<reference evidence="6 9" key="2">
    <citation type="submission" date="2022-05" db="EMBL/GenBank/DDBJ databases">
        <title>Genome Sequencing of Bee-Associated Microbes.</title>
        <authorList>
            <person name="Dunlap C."/>
        </authorList>
    </citation>
    <scope>NUCLEOTIDE SEQUENCE [LARGE SCALE GENOMIC DNA]</scope>
    <source>
        <strain evidence="6 9">NRRL B-14613</strain>
    </source>
</reference>
<organism evidence="7 8">
    <name type="scientific">Paenibacillus thiaminolyticus</name>
    <name type="common">Bacillus thiaminolyticus</name>
    <dbReference type="NCBI Taxonomy" id="49283"/>
    <lineage>
        <taxon>Bacteria</taxon>
        <taxon>Bacillati</taxon>
        <taxon>Bacillota</taxon>
        <taxon>Bacilli</taxon>
        <taxon>Bacillales</taxon>
        <taxon>Paenibacillaceae</taxon>
        <taxon>Paenibacillus</taxon>
    </lineage>
</organism>
<sequence length="395" mass="44608">MTTSIIILTHNQLPLTYQCLQSIRLHTQDYELIVIDNGSTDGTVAYLDAQPDVIVHANNKNLGFAKGCNQGIELSKGETILFLNNDTVVTEHWLENMLSVLYENERVGMVGPVTNYSSGHQQIPVPYTDLSGLDSFARRHCEENAGCYSDVRRLVGFCLLVKRSVLDEIGYFDETFGLGNFEDDDLCLRALRSGYLLRVVHNSYIHHIGHATMSQLQESNLALLLQQNRLKASEKWGKDIHQLIYKPLTKVSLCMITLDAEKTLCRSLESILDEVDEIIIVDLGSTDNTVEIASNYTPHVFSLPVQKDDEAPYRYAFGQATKPYVIWLDQGQVFTSNLIKKLCSLKFTLDDDQDKIALFDDKVISSDEETHGEDVQAPKRPFLFRRAAGFQMPIH</sequence>
<reference evidence="7 8" key="1">
    <citation type="submission" date="2019-07" db="EMBL/GenBank/DDBJ databases">
        <title>Paenibacillus thiaminolyticus NRRL B-4156.</title>
        <authorList>
            <person name="Hehnly C."/>
            <person name="Zhang L."/>
        </authorList>
    </citation>
    <scope>NUCLEOTIDE SEQUENCE [LARGE SCALE GENOMIC DNA]</scope>
    <source>
        <strain evidence="7 8">NRRL B-4156</strain>
    </source>
</reference>
<dbReference type="SUPFAM" id="SSF53448">
    <property type="entry name" value="Nucleotide-diphospho-sugar transferases"/>
    <property type="match status" value="2"/>
</dbReference>
<dbReference type="PANTHER" id="PTHR43179">
    <property type="entry name" value="RHAMNOSYLTRANSFERASE WBBL"/>
    <property type="match status" value="1"/>
</dbReference>
<keyword evidence="9" id="KW-1185">Reference proteome</keyword>
<comment type="pathway">
    <text evidence="1">Cell wall biogenesis; cell wall polysaccharide biosynthesis.</text>
</comment>
<dbReference type="CDD" id="cd04186">
    <property type="entry name" value="GT_2_like_c"/>
    <property type="match status" value="1"/>
</dbReference>
<feature type="domain" description="Glycosyltransferase 2-like" evidence="5">
    <location>
        <begin position="4"/>
        <end position="169"/>
    </location>
</feature>
<gene>
    <name evidence="7" type="ORF">FLT43_02295</name>
    <name evidence="6" type="ORF">M5W83_27680</name>
</gene>
<dbReference type="InterPro" id="IPR001173">
    <property type="entry name" value="Glyco_trans_2-like"/>
</dbReference>
<dbReference type="RefSeq" id="WP_087443523.1">
    <property type="nucleotide sequence ID" value="NZ_CABMNB010000036.1"/>
</dbReference>
<dbReference type="EMBL" id="JAMDMM010000066">
    <property type="protein sequence ID" value="MCY9610931.1"/>
    <property type="molecule type" value="Genomic_DNA"/>
</dbReference>
<dbReference type="InterPro" id="IPR029044">
    <property type="entry name" value="Nucleotide-diphossugar_trans"/>
</dbReference>
<dbReference type="Pfam" id="PF00535">
    <property type="entry name" value="Glycos_transf_2"/>
    <property type="match status" value="2"/>
</dbReference>
<keyword evidence="4" id="KW-0808">Transferase</keyword>
<keyword evidence="3" id="KW-0328">Glycosyltransferase</keyword>
<accession>A0AAP9DR12</accession>
<dbReference type="AlphaFoldDB" id="A0AAP9DR12"/>
<proteinExistence type="inferred from homology"/>